<accession>A0A091U547</accession>
<evidence type="ECO:0000313" key="1">
    <source>
        <dbReference type="EMBL" id="KFQ85909.1"/>
    </source>
</evidence>
<feature type="non-terminal residue" evidence="1">
    <location>
        <position position="68"/>
    </location>
</feature>
<dbReference type="Proteomes" id="UP000053700">
    <property type="component" value="Unassembled WGS sequence"/>
</dbReference>
<keyword evidence="2" id="KW-1185">Reference proteome</keyword>
<evidence type="ECO:0000313" key="2">
    <source>
        <dbReference type="Proteomes" id="UP000053700"/>
    </source>
</evidence>
<protein>
    <submittedName>
        <fullName evidence="1">Uncharacterized protein</fullName>
    </submittedName>
</protein>
<dbReference type="AlphaFoldDB" id="A0A091U547"/>
<organism evidence="1 2">
    <name type="scientific">Phoenicopterus ruber ruber</name>
    <dbReference type="NCBI Taxonomy" id="9218"/>
    <lineage>
        <taxon>Eukaryota</taxon>
        <taxon>Metazoa</taxon>
        <taxon>Chordata</taxon>
        <taxon>Craniata</taxon>
        <taxon>Vertebrata</taxon>
        <taxon>Euteleostomi</taxon>
        <taxon>Archelosauria</taxon>
        <taxon>Archosauria</taxon>
        <taxon>Dinosauria</taxon>
        <taxon>Saurischia</taxon>
        <taxon>Theropoda</taxon>
        <taxon>Coelurosauria</taxon>
        <taxon>Aves</taxon>
        <taxon>Neognathae</taxon>
        <taxon>Neoaves</taxon>
        <taxon>Mirandornithes</taxon>
        <taxon>Phoenicopteriformes</taxon>
        <taxon>Phoenicopteridae</taxon>
        <taxon>Phoenicopterus</taxon>
    </lineage>
</organism>
<name>A0A091U547_PHORB</name>
<gene>
    <name evidence="1" type="ORF">N337_10839</name>
</gene>
<sequence length="68" mass="7797">LLKERDLITEHKKKPTCDRSLASCALDPALCETYYPLTLKQKDLLMYKRQSHPSVLSASQMPRCNCKS</sequence>
<reference evidence="1 2" key="1">
    <citation type="submission" date="2014-04" db="EMBL/GenBank/DDBJ databases">
        <title>Genome evolution of avian class.</title>
        <authorList>
            <person name="Zhang G."/>
            <person name="Li C."/>
        </authorList>
    </citation>
    <scope>NUCLEOTIDE SEQUENCE [LARGE SCALE GENOMIC DNA]</scope>
    <source>
        <strain evidence="1">BGI_N337</strain>
    </source>
</reference>
<feature type="non-terminal residue" evidence="1">
    <location>
        <position position="1"/>
    </location>
</feature>
<dbReference type="EMBL" id="KK418430">
    <property type="protein sequence ID" value="KFQ85909.1"/>
    <property type="molecule type" value="Genomic_DNA"/>
</dbReference>
<proteinExistence type="predicted"/>